<reference evidence="8 9" key="1">
    <citation type="submission" date="2018-11" db="EMBL/GenBank/DDBJ databases">
        <authorList>
            <consortium name="Pathogen Informatics"/>
        </authorList>
    </citation>
    <scope>NUCLEOTIDE SEQUENCE [LARGE SCALE GENOMIC DNA]</scope>
    <source>
        <strain evidence="8 9">Zambia</strain>
    </source>
</reference>
<dbReference type="GO" id="GO:0043565">
    <property type="term" value="F:sequence-specific DNA binding"/>
    <property type="evidence" value="ECO:0007669"/>
    <property type="project" value="TreeGrafter"/>
</dbReference>
<dbReference type="AlphaFoldDB" id="A0A183LH78"/>
<dbReference type="Pfam" id="PF02373">
    <property type="entry name" value="JmjC"/>
    <property type="match status" value="1"/>
</dbReference>
<dbReference type="GO" id="GO:0046872">
    <property type="term" value="F:metal ion binding"/>
    <property type="evidence" value="ECO:0007669"/>
    <property type="project" value="UniProtKB-KW"/>
</dbReference>
<sequence length="793" mass="91871">MSLFDDLPEPSVESNDLQKPEILVGDSSWNELESVVKLTPYLCSVVARKGERPEMQDSHIVIDNLVELMYRGVSNEIARVCYFAIFDGHGGAKAANFACKRLHQHIAMRFPRGGMQQVEKDIKRVLYDSYKKTDEEFLREACQQRPHWRDGSTSATILLVNNTLYIANLGDSKVVLARLVESPSESNNVDVNSSNTLSNPKLSAICLTKDHNPMDYEERQRIQATGASVQNGRVNNVLEVSRSFGDYQFKKQGVTCIPDVKKCQLTDNDQFLLIACDGLWKSFPPNEAVHLTHELLMQEIKKYENEHRESQNGQCTDYSQILCQRHLDSVCTHLVSEAVLRMSGDNVTCILLVFPTMFVKKHHSTDLPGHLSISHEEDSLEPRSKLPRIENYLMKNQLCIFDSWITKNWPACFSWRSPDGLIDFKKIFENVPDEKLCVSDCSVIEFNTHPVREVTVEEFISYWTNKAQGKDDRILYLKDWHYFKKSSENSWFTLPEYFSSDWLNEFWSLRNDLSDDFKFLYLGSRGTWTPFHADVYRSFSWSANILGHKRWWIFPPGEEKKLLSSNGQIPFDIRSIIKDRTDVKYYLVDQYSGQVVFVPSGWYHQVVNMTDCISINHNWFNATNVSHVWDHLQDQLKAVEVSTKDVSSIPGWHEECQTCLRAYAGINFEEFFSMLKYILITRWPRSSSNDDDGVSSFLKKCKSMQYTSLEVLNNAMDYELTSLIETNLKIFQTALKNPLLWRKYYTTDVKTSTWIRMHDFCMVIQIIKEFVHHETVNTLQLCNGVLQSFWSSL</sequence>
<dbReference type="STRING" id="48269.A0A183LH78"/>
<dbReference type="PROSITE" id="PS01032">
    <property type="entry name" value="PPM_1"/>
    <property type="match status" value="1"/>
</dbReference>
<evidence type="ECO:0000313" key="9">
    <source>
        <dbReference type="Proteomes" id="UP000277204"/>
    </source>
</evidence>
<dbReference type="Proteomes" id="UP000277204">
    <property type="component" value="Unassembled WGS sequence"/>
</dbReference>
<dbReference type="SMART" id="SM00332">
    <property type="entry name" value="PP2Cc"/>
    <property type="match status" value="1"/>
</dbReference>
<evidence type="ECO:0000256" key="5">
    <source>
        <dbReference type="ARBA" id="ARBA00047762"/>
    </source>
</evidence>
<dbReference type="Gene3D" id="3.60.40.10">
    <property type="entry name" value="PPM-type phosphatase domain"/>
    <property type="match status" value="1"/>
</dbReference>
<dbReference type="GO" id="GO:0045905">
    <property type="term" value="P:positive regulation of translational termination"/>
    <property type="evidence" value="ECO:0007669"/>
    <property type="project" value="TreeGrafter"/>
</dbReference>
<keyword evidence="1" id="KW-0479">Metal-binding</keyword>
<dbReference type="InterPro" id="IPR001932">
    <property type="entry name" value="PPM-type_phosphatase-like_dom"/>
</dbReference>
<keyword evidence="3 7" id="KW-0904">Protein phosphatase</keyword>
<gene>
    <name evidence="8" type="ORF">SMRZ_LOCUS3153</name>
</gene>
<dbReference type="SMART" id="SM00558">
    <property type="entry name" value="JmjC"/>
    <property type="match status" value="1"/>
</dbReference>
<dbReference type="InterPro" id="IPR003347">
    <property type="entry name" value="JmjC_dom"/>
</dbReference>
<evidence type="ECO:0000256" key="6">
    <source>
        <dbReference type="ARBA" id="ARBA00082904"/>
    </source>
</evidence>
<dbReference type="PANTHER" id="PTHR12480">
    <property type="entry name" value="ARGININE DEMETHYLASE AND LYSYL-HYDROXYLASE JMJD"/>
    <property type="match status" value="1"/>
</dbReference>
<proteinExistence type="inferred from homology"/>
<dbReference type="GO" id="GO:0016706">
    <property type="term" value="F:2-oxoglutarate-dependent dioxygenase activity"/>
    <property type="evidence" value="ECO:0007669"/>
    <property type="project" value="TreeGrafter"/>
</dbReference>
<keyword evidence="9" id="KW-1185">Reference proteome</keyword>
<comment type="similarity">
    <text evidence="7">Belongs to the PP2C family.</text>
</comment>
<evidence type="ECO:0000256" key="7">
    <source>
        <dbReference type="RuleBase" id="RU003465"/>
    </source>
</evidence>
<dbReference type="PROSITE" id="PS51746">
    <property type="entry name" value="PPM_2"/>
    <property type="match status" value="1"/>
</dbReference>
<dbReference type="Pfam" id="PF00481">
    <property type="entry name" value="PP2C"/>
    <property type="match status" value="1"/>
</dbReference>
<dbReference type="PANTHER" id="PTHR12480:SF6">
    <property type="entry name" value="2-OXOGLUTARATE AND IRON-DEPENDENT OXYGENASE JMJD4"/>
    <property type="match status" value="1"/>
</dbReference>
<dbReference type="InterPro" id="IPR000222">
    <property type="entry name" value="PP2C_BS"/>
</dbReference>
<protein>
    <recommendedName>
        <fullName evidence="6">Jumonji domain-containing protein 4</fullName>
    </recommendedName>
</protein>
<keyword evidence="2 7" id="KW-0378">Hydrolase</keyword>
<comment type="similarity">
    <text evidence="4">Belongs to the JMJD6 family.</text>
</comment>
<dbReference type="EMBL" id="UZAI01000878">
    <property type="protein sequence ID" value="VDO57215.1"/>
    <property type="molecule type" value="Genomic_DNA"/>
</dbReference>
<dbReference type="InterPro" id="IPR036457">
    <property type="entry name" value="PPM-type-like_dom_sf"/>
</dbReference>
<comment type="catalytic activity">
    <reaction evidence="5">
        <text>L-lysyl-[protein] + 2-oxoglutarate + O2 = 4-hydroxy-L-lysyl-[protein] + succinate + CO2</text>
        <dbReference type="Rhea" id="RHEA:57156"/>
        <dbReference type="Rhea" id="RHEA-COMP:9752"/>
        <dbReference type="Rhea" id="RHEA-COMP:15084"/>
        <dbReference type="ChEBI" id="CHEBI:15379"/>
        <dbReference type="ChEBI" id="CHEBI:16526"/>
        <dbReference type="ChEBI" id="CHEBI:16810"/>
        <dbReference type="ChEBI" id="CHEBI:29969"/>
        <dbReference type="ChEBI" id="CHEBI:30031"/>
        <dbReference type="ChEBI" id="CHEBI:141495"/>
    </reaction>
</comment>
<evidence type="ECO:0000256" key="2">
    <source>
        <dbReference type="ARBA" id="ARBA00022801"/>
    </source>
</evidence>
<dbReference type="SUPFAM" id="SSF51197">
    <property type="entry name" value="Clavaminate synthase-like"/>
    <property type="match status" value="1"/>
</dbReference>
<name>A0A183LH78_9TREM</name>
<dbReference type="InterPro" id="IPR050910">
    <property type="entry name" value="JMJD6_ArgDemeth/LysHydrox"/>
</dbReference>
<evidence type="ECO:0000256" key="3">
    <source>
        <dbReference type="ARBA" id="ARBA00022912"/>
    </source>
</evidence>
<evidence type="ECO:0000313" key="8">
    <source>
        <dbReference type="EMBL" id="VDO57215.1"/>
    </source>
</evidence>
<evidence type="ECO:0000256" key="4">
    <source>
        <dbReference type="ARBA" id="ARBA00038068"/>
    </source>
</evidence>
<dbReference type="CDD" id="cd00143">
    <property type="entry name" value="PP2Cc"/>
    <property type="match status" value="1"/>
</dbReference>
<organism evidence="8 9">
    <name type="scientific">Schistosoma margrebowiei</name>
    <dbReference type="NCBI Taxonomy" id="48269"/>
    <lineage>
        <taxon>Eukaryota</taxon>
        <taxon>Metazoa</taxon>
        <taxon>Spiralia</taxon>
        <taxon>Lophotrochozoa</taxon>
        <taxon>Platyhelminthes</taxon>
        <taxon>Trematoda</taxon>
        <taxon>Digenea</taxon>
        <taxon>Strigeidida</taxon>
        <taxon>Schistosomatoidea</taxon>
        <taxon>Schistosomatidae</taxon>
        <taxon>Schistosoma</taxon>
    </lineage>
</organism>
<dbReference type="Gene3D" id="2.60.120.650">
    <property type="entry name" value="Cupin"/>
    <property type="match status" value="1"/>
</dbReference>
<accession>A0A183LH78</accession>
<dbReference type="GO" id="GO:0005634">
    <property type="term" value="C:nucleus"/>
    <property type="evidence" value="ECO:0007669"/>
    <property type="project" value="TreeGrafter"/>
</dbReference>
<dbReference type="GO" id="GO:0005737">
    <property type="term" value="C:cytoplasm"/>
    <property type="evidence" value="ECO:0007669"/>
    <property type="project" value="TreeGrafter"/>
</dbReference>
<dbReference type="GO" id="GO:0004721">
    <property type="term" value="F:phosphoprotein phosphatase activity"/>
    <property type="evidence" value="ECO:0007669"/>
    <property type="project" value="UniProtKB-KW"/>
</dbReference>
<dbReference type="PROSITE" id="PS51184">
    <property type="entry name" value="JMJC"/>
    <property type="match status" value="1"/>
</dbReference>
<dbReference type="SUPFAM" id="SSF81606">
    <property type="entry name" value="PP2C-like"/>
    <property type="match status" value="1"/>
</dbReference>
<evidence type="ECO:0000256" key="1">
    <source>
        <dbReference type="ARBA" id="ARBA00022723"/>
    </source>
</evidence>